<sequence>MPLATDTVIAALVADRIAADHGGFLLPAVTVSCSHEHTAFPGTVSISATTLPAVVADIRGSLRASGIDALLIVNAHGGNYALSNLVQEANTARPLVALFPTRQDWQQARDAAGLHTTLSADMHAGELETSLLLHAAPDLVRPGHPAGDHDAPERPHLLTLGIQAYAPNGVIGHPSLATAGKGRRILDALSRAAAAPIALLTEPFAGHTPGR</sequence>
<name>A0ABP9GUB9_9ACTN</name>
<dbReference type="InterPro" id="IPR024087">
    <property type="entry name" value="Creatininase-like_sf"/>
</dbReference>
<evidence type="ECO:0000256" key="2">
    <source>
        <dbReference type="ARBA" id="ARBA00022723"/>
    </source>
</evidence>
<keyword evidence="3" id="KW-0378">Hydrolase</keyword>
<organism evidence="6 7">
    <name type="scientific">Yinghuangia aomiensis</name>
    <dbReference type="NCBI Taxonomy" id="676205"/>
    <lineage>
        <taxon>Bacteria</taxon>
        <taxon>Bacillati</taxon>
        <taxon>Actinomycetota</taxon>
        <taxon>Actinomycetes</taxon>
        <taxon>Kitasatosporales</taxon>
        <taxon>Streptomycetaceae</taxon>
        <taxon>Yinghuangia</taxon>
    </lineage>
</organism>
<dbReference type="PANTHER" id="PTHR35005:SF1">
    <property type="entry name" value="2-AMINO-5-FORMYLAMINO-6-RIBOSYLAMINOPYRIMIDIN-4(3H)-ONE 5'-MONOPHOSPHATE DEFORMYLASE"/>
    <property type="match status" value="1"/>
</dbReference>
<gene>
    <name evidence="6" type="ORF">GCM10023205_09560</name>
</gene>
<dbReference type="EMBL" id="BAABHS010000003">
    <property type="protein sequence ID" value="GAA4950877.1"/>
    <property type="molecule type" value="Genomic_DNA"/>
</dbReference>
<evidence type="ECO:0000313" key="6">
    <source>
        <dbReference type="EMBL" id="GAA4950877.1"/>
    </source>
</evidence>
<protein>
    <submittedName>
        <fullName evidence="6">Creatininase family protein</fullName>
    </submittedName>
</protein>
<reference evidence="7" key="1">
    <citation type="journal article" date="2019" name="Int. J. Syst. Evol. Microbiol.">
        <title>The Global Catalogue of Microorganisms (GCM) 10K type strain sequencing project: providing services to taxonomists for standard genome sequencing and annotation.</title>
        <authorList>
            <consortium name="The Broad Institute Genomics Platform"/>
            <consortium name="The Broad Institute Genome Sequencing Center for Infectious Disease"/>
            <person name="Wu L."/>
            <person name="Ma J."/>
        </authorList>
    </citation>
    <scope>NUCLEOTIDE SEQUENCE [LARGE SCALE GENOMIC DNA]</scope>
    <source>
        <strain evidence="7">JCM 17986</strain>
    </source>
</reference>
<dbReference type="PANTHER" id="PTHR35005">
    <property type="entry name" value="3-DEHYDRO-SCYLLO-INOSOSE HYDROLASE"/>
    <property type="match status" value="1"/>
</dbReference>
<proteinExistence type="inferred from homology"/>
<keyword evidence="7" id="KW-1185">Reference proteome</keyword>
<dbReference type="Gene3D" id="3.40.50.10310">
    <property type="entry name" value="Creatininase"/>
    <property type="match status" value="1"/>
</dbReference>
<evidence type="ECO:0000256" key="4">
    <source>
        <dbReference type="ARBA" id="ARBA00022833"/>
    </source>
</evidence>
<evidence type="ECO:0000313" key="7">
    <source>
        <dbReference type="Proteomes" id="UP001500466"/>
    </source>
</evidence>
<evidence type="ECO:0000256" key="5">
    <source>
        <dbReference type="ARBA" id="ARBA00024029"/>
    </source>
</evidence>
<evidence type="ECO:0000256" key="1">
    <source>
        <dbReference type="ARBA" id="ARBA00001947"/>
    </source>
</evidence>
<comment type="caution">
    <text evidence="6">The sequence shown here is derived from an EMBL/GenBank/DDBJ whole genome shotgun (WGS) entry which is preliminary data.</text>
</comment>
<evidence type="ECO:0000256" key="3">
    <source>
        <dbReference type="ARBA" id="ARBA00022801"/>
    </source>
</evidence>
<dbReference type="InterPro" id="IPR003785">
    <property type="entry name" value="Creatininase/forma_Hydrolase"/>
</dbReference>
<dbReference type="SUPFAM" id="SSF102215">
    <property type="entry name" value="Creatininase"/>
    <property type="match status" value="1"/>
</dbReference>
<comment type="similarity">
    <text evidence="5">Belongs to the creatininase superfamily.</text>
</comment>
<keyword evidence="2" id="KW-0479">Metal-binding</keyword>
<dbReference type="Proteomes" id="UP001500466">
    <property type="component" value="Unassembled WGS sequence"/>
</dbReference>
<accession>A0ABP9GUB9</accession>
<keyword evidence="4" id="KW-0862">Zinc</keyword>
<dbReference type="Pfam" id="PF02633">
    <property type="entry name" value="Creatininase"/>
    <property type="match status" value="1"/>
</dbReference>
<comment type="cofactor">
    <cofactor evidence="1">
        <name>Zn(2+)</name>
        <dbReference type="ChEBI" id="CHEBI:29105"/>
    </cofactor>
</comment>